<feature type="compositionally biased region" description="Polar residues" evidence="1">
    <location>
        <begin position="87"/>
        <end position="108"/>
    </location>
</feature>
<gene>
    <name evidence="2" type="ORF">BRAPAZ1V2_A02P13420.2</name>
</gene>
<feature type="compositionally biased region" description="Basic and acidic residues" evidence="1">
    <location>
        <begin position="53"/>
        <end position="63"/>
    </location>
</feature>
<proteinExistence type="predicted"/>
<dbReference type="AlphaFoldDB" id="A0A8D9LZZ9"/>
<feature type="region of interest" description="Disordered" evidence="1">
    <location>
        <begin position="1"/>
        <end position="114"/>
    </location>
</feature>
<evidence type="ECO:0000256" key="1">
    <source>
        <dbReference type="SAM" id="MobiDB-lite"/>
    </source>
</evidence>
<sequence>MTRATTTHHLSNHALPPRAATDTTRHHRKANRSGRNPTIDEPTRLLRRPPGGAERRKVFDSRKQRPKRNCHRHTTDSTGRRNEAHGHQSSSTLHATSLSQKISRTQGKWTGRKP</sequence>
<protein>
    <submittedName>
        <fullName evidence="2">Uncharacterized protein</fullName>
    </submittedName>
</protein>
<feature type="compositionally biased region" description="Basic and acidic residues" evidence="1">
    <location>
        <begin position="73"/>
        <end position="86"/>
    </location>
</feature>
<accession>A0A8D9LZZ9</accession>
<organism evidence="2 3">
    <name type="scientific">Brassica campestris</name>
    <name type="common">Field mustard</name>
    <dbReference type="NCBI Taxonomy" id="3711"/>
    <lineage>
        <taxon>Eukaryota</taxon>
        <taxon>Viridiplantae</taxon>
        <taxon>Streptophyta</taxon>
        <taxon>Embryophyta</taxon>
        <taxon>Tracheophyta</taxon>
        <taxon>Spermatophyta</taxon>
        <taxon>Magnoliopsida</taxon>
        <taxon>eudicotyledons</taxon>
        <taxon>Gunneridae</taxon>
        <taxon>Pentapetalae</taxon>
        <taxon>rosids</taxon>
        <taxon>malvids</taxon>
        <taxon>Brassicales</taxon>
        <taxon>Brassicaceae</taxon>
        <taxon>Brassiceae</taxon>
        <taxon>Brassica</taxon>
    </lineage>
</organism>
<dbReference type="EMBL" id="LS974618">
    <property type="protein sequence ID" value="CAG7892390.1"/>
    <property type="molecule type" value="Genomic_DNA"/>
</dbReference>
<dbReference type="Gramene" id="A02p13420.2_BraZ1">
    <property type="protein sequence ID" value="A02p13420.2_BraZ1.CDS.1"/>
    <property type="gene ID" value="A02g13420.2_BraZ1"/>
</dbReference>
<dbReference type="Proteomes" id="UP000694005">
    <property type="component" value="Chromosome A02"/>
</dbReference>
<name>A0A8D9LZZ9_BRACM</name>
<evidence type="ECO:0000313" key="2">
    <source>
        <dbReference type="EMBL" id="CAG7892390.1"/>
    </source>
</evidence>
<reference evidence="2 3" key="1">
    <citation type="submission" date="2021-07" db="EMBL/GenBank/DDBJ databases">
        <authorList>
            <consortium name="Genoscope - CEA"/>
            <person name="William W."/>
        </authorList>
    </citation>
    <scope>NUCLEOTIDE SEQUENCE [LARGE SCALE GENOMIC DNA]</scope>
</reference>
<evidence type="ECO:0000313" key="3">
    <source>
        <dbReference type="Proteomes" id="UP000694005"/>
    </source>
</evidence>